<sequence>MSSDVVKRKVLGDERQKAIKASGDGLLGARTDIERQNTNFVMDNQAQSSMLIQEQDETLDELGEAVTRVGELAEHIGEEIGHQNRMLDDLDQDMTNAEEELGLVMGKMAKFMGTKDRWQLRTILILTLIMIVLLFLVIYS</sequence>
<protein>
    <recommendedName>
        <fullName evidence="7">t-SNARE coiled-coil homology domain-containing protein</fullName>
    </recommendedName>
</protein>
<reference evidence="8 9" key="1">
    <citation type="submission" date="2019-01" db="EMBL/GenBank/DDBJ databases">
        <authorList>
            <person name="Ferrante I. M."/>
        </authorList>
    </citation>
    <scope>NUCLEOTIDE SEQUENCE [LARGE SCALE GENOMIC DNA]</scope>
    <source>
        <strain evidence="8 9">B856</strain>
    </source>
</reference>
<dbReference type="SUPFAM" id="SSF58038">
    <property type="entry name" value="SNARE fusion complex"/>
    <property type="match status" value="1"/>
</dbReference>
<dbReference type="SMART" id="SM00397">
    <property type="entry name" value="t_SNARE"/>
    <property type="match status" value="1"/>
</dbReference>
<dbReference type="Proteomes" id="UP000291116">
    <property type="component" value="Unassembled WGS sequence"/>
</dbReference>
<keyword evidence="9" id="KW-1185">Reference proteome</keyword>
<keyword evidence="5 6" id="KW-0472">Membrane</keyword>
<keyword evidence="4 6" id="KW-1133">Transmembrane helix</keyword>
<evidence type="ECO:0000256" key="6">
    <source>
        <dbReference type="SAM" id="Phobius"/>
    </source>
</evidence>
<dbReference type="Gene3D" id="1.20.5.110">
    <property type="match status" value="1"/>
</dbReference>
<evidence type="ECO:0000256" key="1">
    <source>
        <dbReference type="ARBA" id="ARBA00004167"/>
    </source>
</evidence>
<name>A0A448Z6R6_9STRA</name>
<accession>A0A448Z6R6</accession>
<evidence type="ECO:0000313" key="9">
    <source>
        <dbReference type="Proteomes" id="UP000291116"/>
    </source>
</evidence>
<evidence type="ECO:0000256" key="4">
    <source>
        <dbReference type="ARBA" id="ARBA00022989"/>
    </source>
</evidence>
<keyword evidence="3 6" id="KW-0812">Transmembrane</keyword>
<dbReference type="OrthoDB" id="546861at2759"/>
<dbReference type="CDD" id="cd15841">
    <property type="entry name" value="SNARE_Qc"/>
    <property type="match status" value="1"/>
</dbReference>
<feature type="transmembrane region" description="Helical" evidence="6">
    <location>
        <begin position="118"/>
        <end position="139"/>
    </location>
</feature>
<dbReference type="PANTHER" id="PTHR12791">
    <property type="entry name" value="GOLGI SNARE BET1-RELATED"/>
    <property type="match status" value="1"/>
</dbReference>
<dbReference type="EMBL" id="CAACVS010000137">
    <property type="protein sequence ID" value="VEU37724.1"/>
    <property type="molecule type" value="Genomic_DNA"/>
</dbReference>
<dbReference type="AlphaFoldDB" id="A0A448Z6R6"/>
<feature type="domain" description="T-SNARE coiled-coil homology" evidence="7">
    <location>
        <begin position="49"/>
        <end position="111"/>
    </location>
</feature>
<evidence type="ECO:0000313" key="8">
    <source>
        <dbReference type="EMBL" id="VEU37724.1"/>
    </source>
</evidence>
<gene>
    <name evidence="8" type="ORF">PSNMU_V1.4_AUG-EV-PASAV3_0045500</name>
</gene>
<evidence type="ECO:0000256" key="2">
    <source>
        <dbReference type="ARBA" id="ARBA00022448"/>
    </source>
</evidence>
<evidence type="ECO:0000256" key="3">
    <source>
        <dbReference type="ARBA" id="ARBA00022692"/>
    </source>
</evidence>
<dbReference type="PROSITE" id="PS50192">
    <property type="entry name" value="T_SNARE"/>
    <property type="match status" value="1"/>
</dbReference>
<dbReference type="InterPro" id="IPR000727">
    <property type="entry name" value="T_SNARE_dom"/>
</dbReference>
<comment type="subcellular location">
    <subcellularLocation>
        <location evidence="1">Membrane</location>
        <topology evidence="1">Single-pass membrane protein</topology>
    </subcellularLocation>
</comment>
<dbReference type="GO" id="GO:0012505">
    <property type="term" value="C:endomembrane system"/>
    <property type="evidence" value="ECO:0007669"/>
    <property type="project" value="UniProtKB-ARBA"/>
</dbReference>
<evidence type="ECO:0000259" key="7">
    <source>
        <dbReference type="PROSITE" id="PS50192"/>
    </source>
</evidence>
<keyword evidence="2" id="KW-0813">Transport</keyword>
<dbReference type="GO" id="GO:0016020">
    <property type="term" value="C:membrane"/>
    <property type="evidence" value="ECO:0007669"/>
    <property type="project" value="UniProtKB-SubCell"/>
</dbReference>
<proteinExistence type="predicted"/>
<evidence type="ECO:0000256" key="5">
    <source>
        <dbReference type="ARBA" id="ARBA00023136"/>
    </source>
</evidence>
<organism evidence="8 9">
    <name type="scientific">Pseudo-nitzschia multistriata</name>
    <dbReference type="NCBI Taxonomy" id="183589"/>
    <lineage>
        <taxon>Eukaryota</taxon>
        <taxon>Sar</taxon>
        <taxon>Stramenopiles</taxon>
        <taxon>Ochrophyta</taxon>
        <taxon>Bacillariophyta</taxon>
        <taxon>Bacillariophyceae</taxon>
        <taxon>Bacillariophycidae</taxon>
        <taxon>Bacillariales</taxon>
        <taxon>Bacillariaceae</taxon>
        <taxon>Pseudo-nitzschia</taxon>
    </lineage>
</organism>
<dbReference type="GO" id="GO:0005737">
    <property type="term" value="C:cytoplasm"/>
    <property type="evidence" value="ECO:0007669"/>
    <property type="project" value="UniProtKB-ARBA"/>
</dbReference>